<evidence type="ECO:0000256" key="2">
    <source>
        <dbReference type="SAM" id="MobiDB-lite"/>
    </source>
</evidence>
<dbReference type="Gramene" id="GBG78551">
    <property type="protein sequence ID" value="GBG78551"/>
    <property type="gene ID" value="CBR_g27777"/>
</dbReference>
<dbReference type="InterPro" id="IPR040321">
    <property type="entry name" value="SCD2-like"/>
</dbReference>
<comment type="caution">
    <text evidence="3">The sequence shown here is derived from an EMBL/GenBank/DDBJ whole genome shotgun (WGS) entry which is preliminary data.</text>
</comment>
<name>A0A388L8A8_CHABU</name>
<reference evidence="3 4" key="1">
    <citation type="journal article" date="2018" name="Cell">
        <title>The Chara Genome: Secondary Complexity and Implications for Plant Terrestrialization.</title>
        <authorList>
            <person name="Nishiyama T."/>
            <person name="Sakayama H."/>
            <person name="Vries J.D."/>
            <person name="Buschmann H."/>
            <person name="Saint-Marcoux D."/>
            <person name="Ullrich K.K."/>
            <person name="Haas F.B."/>
            <person name="Vanderstraeten L."/>
            <person name="Becker D."/>
            <person name="Lang D."/>
            <person name="Vosolsobe S."/>
            <person name="Rombauts S."/>
            <person name="Wilhelmsson P.K.I."/>
            <person name="Janitza P."/>
            <person name="Kern R."/>
            <person name="Heyl A."/>
            <person name="Rumpler F."/>
            <person name="Villalobos L.I.A.C."/>
            <person name="Clay J.M."/>
            <person name="Skokan R."/>
            <person name="Toyoda A."/>
            <person name="Suzuki Y."/>
            <person name="Kagoshima H."/>
            <person name="Schijlen E."/>
            <person name="Tajeshwar N."/>
            <person name="Catarino B."/>
            <person name="Hetherington A.J."/>
            <person name="Saltykova A."/>
            <person name="Bonnot C."/>
            <person name="Breuninger H."/>
            <person name="Symeonidi A."/>
            <person name="Radhakrishnan G.V."/>
            <person name="Van Nieuwerburgh F."/>
            <person name="Deforce D."/>
            <person name="Chang C."/>
            <person name="Karol K.G."/>
            <person name="Hedrich R."/>
            <person name="Ulvskov P."/>
            <person name="Glockner G."/>
            <person name="Delwiche C.F."/>
            <person name="Petrasek J."/>
            <person name="Van de Peer Y."/>
            <person name="Friml J."/>
            <person name="Beilby M."/>
            <person name="Dolan L."/>
            <person name="Kohara Y."/>
            <person name="Sugano S."/>
            <person name="Fujiyama A."/>
            <person name="Delaux P.-M."/>
            <person name="Quint M."/>
            <person name="TheiBen G."/>
            <person name="Hagemann M."/>
            <person name="Harholt J."/>
            <person name="Dunand C."/>
            <person name="Zachgo S."/>
            <person name="Langdale J."/>
            <person name="Maumus F."/>
            <person name="Straeten D.V.D."/>
            <person name="Gould S.B."/>
            <person name="Rensing S.A."/>
        </authorList>
    </citation>
    <scope>NUCLEOTIDE SEQUENCE [LARGE SCALE GENOMIC DNA]</scope>
    <source>
        <strain evidence="3 4">S276</strain>
    </source>
</reference>
<dbReference type="Proteomes" id="UP000265515">
    <property type="component" value="Unassembled WGS sequence"/>
</dbReference>
<dbReference type="AlphaFoldDB" id="A0A388L8A8"/>
<dbReference type="PANTHER" id="PTHR31762">
    <property type="entry name" value="FAS-BINDING FACTOR-LIKE PROTEIN"/>
    <property type="match status" value="1"/>
</dbReference>
<feature type="compositionally biased region" description="Gly residues" evidence="2">
    <location>
        <begin position="1"/>
        <end position="16"/>
    </location>
</feature>
<feature type="region of interest" description="Disordered" evidence="2">
    <location>
        <begin position="1"/>
        <end position="188"/>
    </location>
</feature>
<dbReference type="EMBL" id="BFEA01000298">
    <property type="protein sequence ID" value="GBG78551.1"/>
    <property type="molecule type" value="Genomic_DNA"/>
</dbReference>
<feature type="compositionally biased region" description="Basic and acidic residues" evidence="2">
    <location>
        <begin position="177"/>
        <end position="188"/>
    </location>
</feature>
<evidence type="ECO:0000313" key="3">
    <source>
        <dbReference type="EMBL" id="GBG78551.1"/>
    </source>
</evidence>
<feature type="compositionally biased region" description="Acidic residues" evidence="2">
    <location>
        <begin position="629"/>
        <end position="663"/>
    </location>
</feature>
<feature type="coiled-coil region" evidence="1">
    <location>
        <begin position="197"/>
        <end position="238"/>
    </location>
</feature>
<accession>A0A388L8A8</accession>
<organism evidence="3 4">
    <name type="scientific">Chara braunii</name>
    <name type="common">Braun's stonewort</name>
    <dbReference type="NCBI Taxonomy" id="69332"/>
    <lineage>
        <taxon>Eukaryota</taxon>
        <taxon>Viridiplantae</taxon>
        <taxon>Streptophyta</taxon>
        <taxon>Charophyceae</taxon>
        <taxon>Charales</taxon>
        <taxon>Characeae</taxon>
        <taxon>Chara</taxon>
    </lineage>
</organism>
<sequence length="736" mass="80869">MAGTGPFGGGSGGSGSRGTLRKGQNTTARAAAARVQKVMASTGASSPDDEDDDGPFSGYPGYAGGLPIVRTNSPMVRSGSGNSLTPKYGTRMPAPTGVGPGGSVNNSAFRQARTFNPMEVRVPERPASSDAVLDPKGPDRRFSVEPPMNSASSTGMRDSRFRDDGSFTSAGSGEDAYGGRDRASSRESVKYIKRDTTAALQDEIDLLHEENEFLMEKLRIAEEKLDKSDERNSELRRQIASLGEGITVEARMLSRKEAALKMREEALRVAKEQASSMKEDEIAALRLEAESAREDANAALQEKQDAEAELKALRVAVQRMALTQDEMEEVVLKRCWLARYWGLAKGFGIYPAIAPAKHDHWSSLAPLPWEVVWAAAQKIRDQALGDSTSENGAWVPLLRRSPRVEPAAATPVVLRSSNTGKTEAGWDAKGKTRARTRSSSSLPDVSVEGNIESMLMVEKGLRELASLKVEEAVLLAMSEPRRRSMLQNLESGPSGADGKLAEQLELSEEEVMDAQFKEAWLVYFWGRSKQSGVELDIAEERLVYWSGRMQQKPTPGDVVDDCQVCAADKAPIQPPRSIVPTVVEQPFQRWSACLEEPGSGRNPPSQRDYLNPHEIVDLAFFQDRTASENEDIEIEAEEEESSEEESSEEEEEEEEADEEETPEEGSYSEHSEGEQSEDEEEEGQDDEEEDQEELKESEYEGFEEEVRDEALVQAQAQKREEIAAGKRQLEFASAAG</sequence>
<dbReference type="OMA" id="GAKHEHW"/>
<protein>
    <submittedName>
        <fullName evidence="3">Uncharacterized protein</fullName>
    </submittedName>
</protein>
<evidence type="ECO:0000256" key="1">
    <source>
        <dbReference type="SAM" id="Coils"/>
    </source>
</evidence>
<feature type="compositionally biased region" description="Acidic residues" evidence="2">
    <location>
        <begin position="674"/>
        <end position="707"/>
    </location>
</feature>
<feature type="region of interest" description="Disordered" evidence="2">
    <location>
        <begin position="419"/>
        <end position="443"/>
    </location>
</feature>
<dbReference type="PANTHER" id="PTHR31762:SF10">
    <property type="entry name" value="FAS-BINDING FACTOR-LIKE PROTEIN"/>
    <property type="match status" value="1"/>
</dbReference>
<keyword evidence="4" id="KW-1185">Reference proteome</keyword>
<gene>
    <name evidence="3" type="ORF">CBR_g27777</name>
</gene>
<evidence type="ECO:0000313" key="4">
    <source>
        <dbReference type="Proteomes" id="UP000265515"/>
    </source>
</evidence>
<feature type="compositionally biased region" description="Polar residues" evidence="2">
    <location>
        <begin position="70"/>
        <end position="85"/>
    </location>
</feature>
<feature type="region of interest" description="Disordered" evidence="2">
    <location>
        <begin position="629"/>
        <end position="713"/>
    </location>
</feature>
<dbReference type="OrthoDB" id="2014962at2759"/>
<dbReference type="GO" id="GO:0000911">
    <property type="term" value="P:cytokinesis by cell plate formation"/>
    <property type="evidence" value="ECO:0007669"/>
    <property type="project" value="InterPro"/>
</dbReference>
<keyword evidence="1" id="KW-0175">Coiled coil</keyword>
<proteinExistence type="predicted"/>
<dbReference type="STRING" id="69332.A0A388L8A8"/>
<feature type="coiled-coil region" evidence="1">
    <location>
        <begin position="275"/>
        <end position="323"/>
    </location>
</feature>